<protein>
    <submittedName>
        <fullName evidence="1">Uncharacterized protein</fullName>
    </submittedName>
</protein>
<reference evidence="1" key="1">
    <citation type="journal article" date="2020" name="Stud. Mycol.">
        <title>101 Dothideomycetes genomes: a test case for predicting lifestyles and emergence of pathogens.</title>
        <authorList>
            <person name="Haridas S."/>
            <person name="Albert R."/>
            <person name="Binder M."/>
            <person name="Bloem J."/>
            <person name="Labutti K."/>
            <person name="Salamov A."/>
            <person name="Andreopoulos B."/>
            <person name="Baker S."/>
            <person name="Barry K."/>
            <person name="Bills G."/>
            <person name="Bluhm B."/>
            <person name="Cannon C."/>
            <person name="Castanera R."/>
            <person name="Culley D."/>
            <person name="Daum C."/>
            <person name="Ezra D."/>
            <person name="Gonzalez J."/>
            <person name="Henrissat B."/>
            <person name="Kuo A."/>
            <person name="Liang C."/>
            <person name="Lipzen A."/>
            <person name="Lutzoni F."/>
            <person name="Magnuson J."/>
            <person name="Mondo S."/>
            <person name="Nolan M."/>
            <person name="Ohm R."/>
            <person name="Pangilinan J."/>
            <person name="Park H.-J."/>
            <person name="Ramirez L."/>
            <person name="Alfaro M."/>
            <person name="Sun H."/>
            <person name="Tritt A."/>
            <person name="Yoshinaga Y."/>
            <person name="Zwiers L.-H."/>
            <person name="Turgeon B."/>
            <person name="Goodwin S."/>
            <person name="Spatafora J."/>
            <person name="Crous P."/>
            <person name="Grigoriev I."/>
        </authorList>
    </citation>
    <scope>NUCLEOTIDE SEQUENCE</scope>
    <source>
        <strain evidence="1">CBS 161.51</strain>
    </source>
</reference>
<sequence>MFGAGHKLKETGHFMSIDYWALSYVDSVFDEAQDNTDNWDAIMKQAGIKSEIRSAFEKYEYRTIYGIQPLNVWLTEIIEIFYEIFEELNARVLQELEPSSGPSLRGGHGEEQYKYPQIPGGHLALFKSVEFSKVKKFFAVDGSVNLRRLESEGPTDFARRGGLYFTHQLWAAK</sequence>
<keyword evidence="2" id="KW-1185">Reference proteome</keyword>
<evidence type="ECO:0000313" key="2">
    <source>
        <dbReference type="Proteomes" id="UP000800038"/>
    </source>
</evidence>
<dbReference type="AlphaFoldDB" id="A0A6A5SEI2"/>
<accession>A0A6A5SEI2</accession>
<dbReference type="OrthoDB" id="5429780at2759"/>
<evidence type="ECO:0000313" key="1">
    <source>
        <dbReference type="EMBL" id="KAF1939045.1"/>
    </source>
</evidence>
<dbReference type="EMBL" id="ML976089">
    <property type="protein sequence ID" value="KAF1939045.1"/>
    <property type="molecule type" value="Genomic_DNA"/>
</dbReference>
<proteinExistence type="predicted"/>
<dbReference type="Proteomes" id="UP000800038">
    <property type="component" value="Unassembled WGS sequence"/>
</dbReference>
<organism evidence="1 2">
    <name type="scientific">Clathrospora elynae</name>
    <dbReference type="NCBI Taxonomy" id="706981"/>
    <lineage>
        <taxon>Eukaryota</taxon>
        <taxon>Fungi</taxon>
        <taxon>Dikarya</taxon>
        <taxon>Ascomycota</taxon>
        <taxon>Pezizomycotina</taxon>
        <taxon>Dothideomycetes</taxon>
        <taxon>Pleosporomycetidae</taxon>
        <taxon>Pleosporales</taxon>
        <taxon>Diademaceae</taxon>
        <taxon>Clathrospora</taxon>
    </lineage>
</organism>
<name>A0A6A5SEI2_9PLEO</name>
<gene>
    <name evidence="1" type="ORF">EJ02DRAFT_514097</name>
</gene>